<dbReference type="AlphaFoldDB" id="A0A1Y2HD65"/>
<gene>
    <name evidence="1" type="ORF">BCR44DRAFT_1443433</name>
</gene>
<keyword evidence="2" id="KW-1185">Reference proteome</keyword>
<name>A0A1Y2HD65_9FUNG</name>
<protein>
    <submittedName>
        <fullName evidence="1">Uncharacterized protein</fullName>
    </submittedName>
</protein>
<reference evidence="1 2" key="1">
    <citation type="submission" date="2016-07" db="EMBL/GenBank/DDBJ databases">
        <title>Pervasive Adenine N6-methylation of Active Genes in Fungi.</title>
        <authorList>
            <consortium name="DOE Joint Genome Institute"/>
            <person name="Mondo S.J."/>
            <person name="Dannebaum R.O."/>
            <person name="Kuo R.C."/>
            <person name="Labutti K."/>
            <person name="Haridas S."/>
            <person name="Kuo A."/>
            <person name="Salamov A."/>
            <person name="Ahrendt S.R."/>
            <person name="Lipzen A."/>
            <person name="Sullivan W."/>
            <person name="Andreopoulos W.B."/>
            <person name="Clum A."/>
            <person name="Lindquist E."/>
            <person name="Daum C."/>
            <person name="Ramamoorthy G.K."/>
            <person name="Gryganskyi A."/>
            <person name="Culley D."/>
            <person name="Magnuson J.K."/>
            <person name="James T.Y."/>
            <person name="O'Malley M.A."/>
            <person name="Stajich J.E."/>
            <person name="Spatafora J.W."/>
            <person name="Visel A."/>
            <person name="Grigoriev I.V."/>
        </authorList>
    </citation>
    <scope>NUCLEOTIDE SEQUENCE [LARGE SCALE GENOMIC DNA]</scope>
    <source>
        <strain evidence="1 2">PL171</strain>
    </source>
</reference>
<dbReference type="Proteomes" id="UP000193411">
    <property type="component" value="Unassembled WGS sequence"/>
</dbReference>
<accession>A0A1Y2HD65</accession>
<sequence length="121" mass="12785">MFSAASAAAKVDPASYATPGDELVAFHADSVRDSVLVFAVLQHHVAAKRQRIQAEAQADGEEGKRFRANGYRRPVIAMDVESGTRLVSRALATGYLSSASSTLRAKLGVKAVLEQAEAAAK</sequence>
<proteinExistence type="predicted"/>
<evidence type="ECO:0000313" key="2">
    <source>
        <dbReference type="Proteomes" id="UP000193411"/>
    </source>
</evidence>
<organism evidence="1 2">
    <name type="scientific">Catenaria anguillulae PL171</name>
    <dbReference type="NCBI Taxonomy" id="765915"/>
    <lineage>
        <taxon>Eukaryota</taxon>
        <taxon>Fungi</taxon>
        <taxon>Fungi incertae sedis</taxon>
        <taxon>Blastocladiomycota</taxon>
        <taxon>Blastocladiomycetes</taxon>
        <taxon>Blastocladiales</taxon>
        <taxon>Catenariaceae</taxon>
        <taxon>Catenaria</taxon>
    </lineage>
</organism>
<comment type="caution">
    <text evidence="1">The sequence shown here is derived from an EMBL/GenBank/DDBJ whole genome shotgun (WGS) entry which is preliminary data.</text>
</comment>
<evidence type="ECO:0000313" key="1">
    <source>
        <dbReference type="EMBL" id="ORZ30992.1"/>
    </source>
</evidence>
<dbReference type="EMBL" id="MCFL01000070">
    <property type="protein sequence ID" value="ORZ30992.1"/>
    <property type="molecule type" value="Genomic_DNA"/>
</dbReference>